<keyword evidence="2" id="KW-1185">Reference proteome</keyword>
<dbReference type="PATRIC" id="fig|1638788.3.peg.5346"/>
<dbReference type="Proteomes" id="UP000068167">
    <property type="component" value="Chromosome"/>
</dbReference>
<sequence length="38" mass="4230">MPELAAGSGIINGHLQELEPSHSLLLCHLLIKWFDSRC</sequence>
<dbReference type="KEGG" id="mpk:VL20_5299"/>
<organism evidence="1 2">
    <name type="scientific">Microcystis panniformis FACHB-1757</name>
    <dbReference type="NCBI Taxonomy" id="1638788"/>
    <lineage>
        <taxon>Bacteria</taxon>
        <taxon>Bacillati</taxon>
        <taxon>Cyanobacteriota</taxon>
        <taxon>Cyanophyceae</taxon>
        <taxon>Oscillatoriophycideae</taxon>
        <taxon>Chroococcales</taxon>
        <taxon>Microcystaceae</taxon>
        <taxon>Microcystis</taxon>
    </lineage>
</organism>
<reference evidence="1 2" key="1">
    <citation type="journal article" date="2016" name="Stand. Genomic Sci.">
        <title>Complete genome sequence and genomic characterization of Microcystis panniformis FACHB 1757 by third-generation sequencing.</title>
        <authorList>
            <person name="Zhang J.Y."/>
            <person name="Guan R."/>
            <person name="Zhang H.J."/>
            <person name="Li H."/>
            <person name="Xiao P."/>
            <person name="Yu G.L."/>
            <person name="Du L."/>
            <person name="Cao D.M."/>
            <person name="Zhu B.C."/>
            <person name="Li R.H."/>
            <person name="Lu Z.H."/>
        </authorList>
    </citation>
    <scope>NUCLEOTIDE SEQUENCE [LARGE SCALE GENOMIC DNA]</scope>
    <source>
        <strain evidence="1 2">FACHB-1757</strain>
    </source>
</reference>
<name>A0A0K1S7Q0_9CHRO</name>
<dbReference type="EMBL" id="CP011339">
    <property type="protein sequence ID" value="AKV70144.1"/>
    <property type="molecule type" value="Genomic_DNA"/>
</dbReference>
<accession>A0A0K1S7Q0</accession>
<protein>
    <submittedName>
        <fullName evidence="1">Uncharacterized protein</fullName>
    </submittedName>
</protein>
<evidence type="ECO:0000313" key="2">
    <source>
        <dbReference type="Proteomes" id="UP000068167"/>
    </source>
</evidence>
<proteinExistence type="predicted"/>
<gene>
    <name evidence="1" type="ORF">VL20_5299</name>
</gene>
<evidence type="ECO:0000313" key="1">
    <source>
        <dbReference type="EMBL" id="AKV70144.1"/>
    </source>
</evidence>
<dbReference type="AlphaFoldDB" id="A0A0K1S7Q0"/>